<dbReference type="AlphaFoldDB" id="A0A6J3LSN9"/>
<evidence type="ECO:0000259" key="2">
    <source>
        <dbReference type="Pfam" id="PF24968"/>
    </source>
</evidence>
<dbReference type="RefSeq" id="XP_033455684.1">
    <property type="nucleotide sequence ID" value="XM_033605887.1"/>
</dbReference>
<evidence type="ECO:0000313" key="3">
    <source>
        <dbReference type="Proteomes" id="UP000504637"/>
    </source>
</evidence>
<reference evidence="4" key="2">
    <citation type="submission" date="2020-04" db="EMBL/GenBank/DDBJ databases">
        <authorList>
            <consortium name="NCBI Genome Project"/>
        </authorList>
    </citation>
    <scope>NUCLEOTIDE SEQUENCE</scope>
    <source>
        <strain evidence="4">CBS 342.82</strain>
    </source>
</reference>
<feature type="domain" description="DUF7770" evidence="2">
    <location>
        <begin position="42"/>
        <end position="170"/>
    </location>
</feature>
<dbReference type="InterPro" id="IPR056672">
    <property type="entry name" value="DUF7770"/>
</dbReference>
<sequence>MSSSAIEWDPPAASGQFADSPVLQLFVIADFPTMTGSSDVFAPPSDKQTNHWYSFFATADDSSIQVDPSLGNGNRLSLTLAPKRNLSTEHSARCFEFRPNGLTTKKFLECIIEAGYDRYKFVASGQGCRYWVAHVLKLLEQKGYLNSVDVAVDATNVVWDSNGNPVPQNAQSSTEKGSFLR</sequence>
<proteinExistence type="predicted"/>
<keyword evidence="3" id="KW-1185">Reference proteome</keyword>
<evidence type="ECO:0000313" key="4">
    <source>
        <dbReference type="RefSeq" id="XP_033455684.1"/>
    </source>
</evidence>
<dbReference type="Pfam" id="PF24968">
    <property type="entry name" value="DUF7770"/>
    <property type="match status" value="1"/>
</dbReference>
<protein>
    <recommendedName>
        <fullName evidence="2">DUF7770 domain-containing protein</fullName>
    </recommendedName>
</protein>
<reference evidence="4" key="3">
    <citation type="submission" date="2025-08" db="UniProtKB">
        <authorList>
            <consortium name="RefSeq"/>
        </authorList>
    </citation>
    <scope>IDENTIFICATION</scope>
    <source>
        <strain evidence="4">CBS 342.82</strain>
    </source>
</reference>
<evidence type="ECO:0000256" key="1">
    <source>
        <dbReference type="SAM" id="MobiDB-lite"/>
    </source>
</evidence>
<name>A0A6J3LSN9_9PEZI</name>
<reference evidence="4" key="1">
    <citation type="submission" date="2020-01" db="EMBL/GenBank/DDBJ databases">
        <authorList>
            <consortium name="DOE Joint Genome Institute"/>
            <person name="Haridas S."/>
            <person name="Albert R."/>
            <person name="Binder M."/>
            <person name="Bloem J."/>
            <person name="Labutti K."/>
            <person name="Salamov A."/>
            <person name="Andreopoulos B."/>
            <person name="Baker S.E."/>
            <person name="Barry K."/>
            <person name="Bills G."/>
            <person name="Bluhm B.H."/>
            <person name="Cannon C."/>
            <person name="Castanera R."/>
            <person name="Culley D.E."/>
            <person name="Daum C."/>
            <person name="Ezra D."/>
            <person name="Gonzalez J.B."/>
            <person name="Henrissat B."/>
            <person name="Kuo A."/>
            <person name="Liang C."/>
            <person name="Lipzen A."/>
            <person name="Lutzoni F."/>
            <person name="Magnuson J."/>
            <person name="Mondo S."/>
            <person name="Nolan M."/>
            <person name="Ohm R."/>
            <person name="Pangilinan J."/>
            <person name="Park H.-J."/>
            <person name="Ramirez L."/>
            <person name="Alfaro M."/>
            <person name="Sun H."/>
            <person name="Tritt A."/>
            <person name="Yoshinaga Y."/>
            <person name="Zwiers L.-H."/>
            <person name="Turgeon B.G."/>
            <person name="Goodwin S.B."/>
            <person name="Spatafora J.W."/>
            <person name="Crous P.W."/>
            <person name="Grigoriev I.V."/>
        </authorList>
    </citation>
    <scope>NUCLEOTIDE SEQUENCE</scope>
    <source>
        <strain evidence="4">CBS 342.82</strain>
    </source>
</reference>
<organism evidence="4">
    <name type="scientific">Dissoconium aciculare CBS 342.82</name>
    <dbReference type="NCBI Taxonomy" id="1314786"/>
    <lineage>
        <taxon>Eukaryota</taxon>
        <taxon>Fungi</taxon>
        <taxon>Dikarya</taxon>
        <taxon>Ascomycota</taxon>
        <taxon>Pezizomycotina</taxon>
        <taxon>Dothideomycetes</taxon>
        <taxon>Dothideomycetidae</taxon>
        <taxon>Mycosphaerellales</taxon>
        <taxon>Dissoconiaceae</taxon>
        <taxon>Dissoconium</taxon>
    </lineage>
</organism>
<dbReference type="GeneID" id="54363687"/>
<gene>
    <name evidence="4" type="ORF">K489DRAFT_384565</name>
</gene>
<accession>A0A6J3LSN9</accession>
<dbReference type="Proteomes" id="UP000504637">
    <property type="component" value="Unplaced"/>
</dbReference>
<feature type="region of interest" description="Disordered" evidence="1">
    <location>
        <begin position="162"/>
        <end position="181"/>
    </location>
</feature>
<dbReference type="OrthoDB" id="3527137at2759"/>